<evidence type="ECO:0000256" key="4">
    <source>
        <dbReference type="ARBA" id="ARBA00022980"/>
    </source>
</evidence>
<dbReference type="InterPro" id="IPR012340">
    <property type="entry name" value="NA-bd_OB-fold"/>
</dbReference>
<dbReference type="InterPro" id="IPR019984">
    <property type="entry name" value="Ribosomal_uS17_bact/chlr"/>
</dbReference>
<protein>
    <recommendedName>
        <fullName evidence="6">Small ribosomal subunit protein uS17</fullName>
    </recommendedName>
</protein>
<organism evidence="7 8">
    <name type="scientific">Phaeovibrio sulfidiphilus</name>
    <dbReference type="NCBI Taxonomy" id="1220600"/>
    <lineage>
        <taxon>Bacteria</taxon>
        <taxon>Pseudomonadati</taxon>
        <taxon>Pseudomonadota</taxon>
        <taxon>Alphaproteobacteria</taxon>
        <taxon>Rhodospirillales</taxon>
        <taxon>Rhodospirillaceae</taxon>
        <taxon>Phaeovibrio</taxon>
    </lineage>
</organism>
<comment type="function">
    <text evidence="6">One of the primary rRNA binding proteins, it binds specifically to the 5'-end of 16S ribosomal RNA.</text>
</comment>
<dbReference type="Proteomes" id="UP000631034">
    <property type="component" value="Unassembled WGS sequence"/>
</dbReference>
<gene>
    <name evidence="6 7" type="primary">rpsQ</name>
    <name evidence="7" type="ORF">IHV25_01270</name>
</gene>
<dbReference type="EMBL" id="JACZHT010000001">
    <property type="protein sequence ID" value="MBE1236287.1"/>
    <property type="molecule type" value="Genomic_DNA"/>
</dbReference>
<dbReference type="Gene3D" id="2.40.50.140">
    <property type="entry name" value="Nucleic acid-binding proteins"/>
    <property type="match status" value="1"/>
</dbReference>
<dbReference type="CDD" id="cd00364">
    <property type="entry name" value="Ribosomal_uS17"/>
    <property type="match status" value="1"/>
</dbReference>
<dbReference type="HAMAP" id="MF_01345_B">
    <property type="entry name" value="Ribosomal_uS17_B"/>
    <property type="match status" value="1"/>
</dbReference>
<dbReference type="NCBIfam" id="TIGR03635">
    <property type="entry name" value="uS17_bact"/>
    <property type="match status" value="1"/>
</dbReference>
<keyword evidence="3 6" id="KW-0694">RNA-binding</keyword>
<comment type="similarity">
    <text evidence="1 6">Belongs to the universal ribosomal protein uS17 family.</text>
</comment>
<dbReference type="GO" id="GO:0022627">
    <property type="term" value="C:cytosolic small ribosomal subunit"/>
    <property type="evidence" value="ECO:0007669"/>
    <property type="project" value="UniProtKB-UniRule"/>
</dbReference>
<name>A0A8J7CNT9_9PROT</name>
<dbReference type="GO" id="GO:0006412">
    <property type="term" value="P:translation"/>
    <property type="evidence" value="ECO:0007669"/>
    <property type="project" value="UniProtKB-UniRule"/>
</dbReference>
<dbReference type="NCBIfam" id="NF004123">
    <property type="entry name" value="PRK05610.1"/>
    <property type="match status" value="1"/>
</dbReference>
<keyword evidence="2 6" id="KW-0699">rRNA-binding</keyword>
<dbReference type="GO" id="GO:0019843">
    <property type="term" value="F:rRNA binding"/>
    <property type="evidence" value="ECO:0007669"/>
    <property type="project" value="UniProtKB-UniRule"/>
</dbReference>
<evidence type="ECO:0000256" key="5">
    <source>
        <dbReference type="ARBA" id="ARBA00023274"/>
    </source>
</evidence>
<reference evidence="7" key="1">
    <citation type="submission" date="2020-10" db="EMBL/GenBank/DDBJ databases">
        <title>Genome sequence of the unusual species of purple photosynthetic bacteria, Phaeovibrio sulfidiphilus DSM 23193, type strain.</title>
        <authorList>
            <person name="Kyndt J.A."/>
            <person name="Meyer T.E."/>
        </authorList>
    </citation>
    <scope>NUCLEOTIDE SEQUENCE</scope>
    <source>
        <strain evidence="7">DSM 23193</strain>
    </source>
</reference>
<dbReference type="PANTHER" id="PTHR10744:SF1">
    <property type="entry name" value="SMALL RIBOSOMAL SUBUNIT PROTEIN US17M"/>
    <property type="match status" value="1"/>
</dbReference>
<dbReference type="PANTHER" id="PTHR10744">
    <property type="entry name" value="40S RIBOSOMAL PROTEIN S11 FAMILY MEMBER"/>
    <property type="match status" value="1"/>
</dbReference>
<evidence type="ECO:0000256" key="1">
    <source>
        <dbReference type="ARBA" id="ARBA00010254"/>
    </source>
</evidence>
<sequence length="79" mass="9421">MPKRILQGVVVSDKQDKTVVVKVERRFRHPIYKKFIKRSKKFAAHDENNQFKEGDLVRIRECAPISRRKSWEVILENAE</sequence>
<dbReference type="AlphaFoldDB" id="A0A8J7CNT9"/>
<accession>A0A8J7CNT9</accession>
<dbReference type="PRINTS" id="PR00973">
    <property type="entry name" value="RIBOSOMALS17"/>
</dbReference>
<proteinExistence type="inferred from homology"/>
<dbReference type="InterPro" id="IPR000266">
    <property type="entry name" value="Ribosomal_uS17"/>
</dbReference>
<keyword evidence="4 6" id="KW-0689">Ribosomal protein</keyword>
<comment type="caution">
    <text evidence="7">The sequence shown here is derived from an EMBL/GenBank/DDBJ whole genome shotgun (WGS) entry which is preliminary data.</text>
</comment>
<comment type="subunit">
    <text evidence="6">Part of the 30S ribosomal subunit.</text>
</comment>
<keyword evidence="8" id="KW-1185">Reference proteome</keyword>
<dbReference type="SUPFAM" id="SSF50249">
    <property type="entry name" value="Nucleic acid-binding proteins"/>
    <property type="match status" value="1"/>
</dbReference>
<evidence type="ECO:0000313" key="7">
    <source>
        <dbReference type="EMBL" id="MBE1236287.1"/>
    </source>
</evidence>
<dbReference type="Pfam" id="PF00366">
    <property type="entry name" value="Ribosomal_S17"/>
    <property type="match status" value="1"/>
</dbReference>
<evidence type="ECO:0000256" key="6">
    <source>
        <dbReference type="HAMAP-Rule" id="MF_01345"/>
    </source>
</evidence>
<evidence type="ECO:0000256" key="3">
    <source>
        <dbReference type="ARBA" id="ARBA00022884"/>
    </source>
</evidence>
<dbReference type="RefSeq" id="WP_192533156.1">
    <property type="nucleotide sequence ID" value="NZ_JACZHT010000001.1"/>
</dbReference>
<dbReference type="GO" id="GO:0003735">
    <property type="term" value="F:structural constituent of ribosome"/>
    <property type="evidence" value="ECO:0007669"/>
    <property type="project" value="UniProtKB-UniRule"/>
</dbReference>
<evidence type="ECO:0000313" key="8">
    <source>
        <dbReference type="Proteomes" id="UP000631034"/>
    </source>
</evidence>
<evidence type="ECO:0000256" key="2">
    <source>
        <dbReference type="ARBA" id="ARBA00022730"/>
    </source>
</evidence>
<keyword evidence="5 6" id="KW-0687">Ribonucleoprotein</keyword>